<dbReference type="AlphaFoldDB" id="A0A5B7H6Y4"/>
<keyword evidence="2" id="KW-1185">Reference proteome</keyword>
<comment type="caution">
    <text evidence="1">The sequence shown here is derived from an EMBL/GenBank/DDBJ whole genome shotgun (WGS) entry which is preliminary data.</text>
</comment>
<protein>
    <submittedName>
        <fullName evidence="1">Uncharacterized protein</fullName>
    </submittedName>
</protein>
<name>A0A5B7H6Y4_PORTR</name>
<evidence type="ECO:0000313" key="1">
    <source>
        <dbReference type="EMBL" id="MPC64798.1"/>
    </source>
</evidence>
<proteinExistence type="predicted"/>
<gene>
    <name evidence="1" type="ORF">E2C01_058919</name>
</gene>
<sequence>MFLCSYGGGGDDNAYSMSLGQHWKQLLITSTTTNPATFYHYHPTLSYKRHNQFLLVTQVETVDYK</sequence>
<dbReference type="EMBL" id="VSRR010022592">
    <property type="protein sequence ID" value="MPC64798.1"/>
    <property type="molecule type" value="Genomic_DNA"/>
</dbReference>
<reference evidence="1 2" key="1">
    <citation type="submission" date="2019-05" db="EMBL/GenBank/DDBJ databases">
        <title>Another draft genome of Portunus trituberculatus and its Hox gene families provides insights of decapod evolution.</title>
        <authorList>
            <person name="Jeong J.-H."/>
            <person name="Song I."/>
            <person name="Kim S."/>
            <person name="Choi T."/>
            <person name="Kim D."/>
            <person name="Ryu S."/>
            <person name="Kim W."/>
        </authorList>
    </citation>
    <scope>NUCLEOTIDE SEQUENCE [LARGE SCALE GENOMIC DNA]</scope>
    <source>
        <tissue evidence="1">Muscle</tissue>
    </source>
</reference>
<dbReference type="Proteomes" id="UP000324222">
    <property type="component" value="Unassembled WGS sequence"/>
</dbReference>
<organism evidence="1 2">
    <name type="scientific">Portunus trituberculatus</name>
    <name type="common">Swimming crab</name>
    <name type="synonym">Neptunus trituberculatus</name>
    <dbReference type="NCBI Taxonomy" id="210409"/>
    <lineage>
        <taxon>Eukaryota</taxon>
        <taxon>Metazoa</taxon>
        <taxon>Ecdysozoa</taxon>
        <taxon>Arthropoda</taxon>
        <taxon>Crustacea</taxon>
        <taxon>Multicrustacea</taxon>
        <taxon>Malacostraca</taxon>
        <taxon>Eumalacostraca</taxon>
        <taxon>Eucarida</taxon>
        <taxon>Decapoda</taxon>
        <taxon>Pleocyemata</taxon>
        <taxon>Brachyura</taxon>
        <taxon>Eubrachyura</taxon>
        <taxon>Portunoidea</taxon>
        <taxon>Portunidae</taxon>
        <taxon>Portuninae</taxon>
        <taxon>Portunus</taxon>
    </lineage>
</organism>
<accession>A0A5B7H6Y4</accession>
<evidence type="ECO:0000313" key="2">
    <source>
        <dbReference type="Proteomes" id="UP000324222"/>
    </source>
</evidence>